<evidence type="ECO:0000313" key="2">
    <source>
        <dbReference type="Proteomes" id="UP000740926"/>
    </source>
</evidence>
<dbReference type="Proteomes" id="UP000740926">
    <property type="component" value="Unassembled WGS sequence"/>
</dbReference>
<comment type="caution">
    <text evidence="1">The sequence shown here is derived from an EMBL/GenBank/DDBJ whole genome shotgun (WGS) entry which is preliminary data.</text>
</comment>
<proteinExistence type="predicted"/>
<evidence type="ECO:0000313" key="1">
    <source>
        <dbReference type="EMBL" id="KAG1533549.1"/>
    </source>
</evidence>
<organism evidence="1 2">
    <name type="scientific">Rhizopus delemar</name>
    <dbReference type="NCBI Taxonomy" id="936053"/>
    <lineage>
        <taxon>Eukaryota</taxon>
        <taxon>Fungi</taxon>
        <taxon>Fungi incertae sedis</taxon>
        <taxon>Mucoromycota</taxon>
        <taxon>Mucoromycotina</taxon>
        <taxon>Mucoromycetes</taxon>
        <taxon>Mucorales</taxon>
        <taxon>Mucorineae</taxon>
        <taxon>Rhizopodaceae</taxon>
        <taxon>Rhizopus</taxon>
    </lineage>
</organism>
<protein>
    <submittedName>
        <fullName evidence="1">Uncharacterized protein</fullName>
    </submittedName>
</protein>
<reference evidence="1 2" key="1">
    <citation type="journal article" date="2020" name="Microb. Genom.">
        <title>Genetic diversity of clinical and environmental Mucorales isolates obtained from an investigation of mucormycosis cases among solid organ transplant recipients.</title>
        <authorList>
            <person name="Nguyen M.H."/>
            <person name="Kaul D."/>
            <person name="Muto C."/>
            <person name="Cheng S.J."/>
            <person name="Richter R.A."/>
            <person name="Bruno V.M."/>
            <person name="Liu G."/>
            <person name="Beyhan S."/>
            <person name="Sundermann A.J."/>
            <person name="Mounaud S."/>
            <person name="Pasculle A.W."/>
            <person name="Nierman W.C."/>
            <person name="Driscoll E."/>
            <person name="Cumbie R."/>
            <person name="Clancy C.J."/>
            <person name="Dupont C.L."/>
        </authorList>
    </citation>
    <scope>NUCLEOTIDE SEQUENCE [LARGE SCALE GENOMIC DNA]</scope>
    <source>
        <strain evidence="1 2">GL24</strain>
    </source>
</reference>
<dbReference type="AlphaFoldDB" id="A0A9P7C335"/>
<sequence length="125" mass="12774">MVCGPSPCGMIEIVPSAPISIACAARIGFAAIAGLHGQPGAGLQCKVQRLAGDVLRAGPAVEAGVDVQRIHPRGKARAADREGFGVGQRFLEAGGVRFGEVVAERTLRLQGGAGTGHRHQLINGC</sequence>
<dbReference type="EMBL" id="JAANIU010009210">
    <property type="protein sequence ID" value="KAG1533549.1"/>
    <property type="molecule type" value="Genomic_DNA"/>
</dbReference>
<accession>A0A9P7C335</accession>
<name>A0A9P7C335_9FUNG</name>
<gene>
    <name evidence="1" type="ORF">G6F50_015841</name>
</gene>
<keyword evidence="2" id="KW-1185">Reference proteome</keyword>